<keyword evidence="2" id="KW-1185">Reference proteome</keyword>
<dbReference type="Proteomes" id="UP000564806">
    <property type="component" value="Unassembled WGS sequence"/>
</dbReference>
<dbReference type="InterPro" id="IPR014962">
    <property type="entry name" value="YolD"/>
</dbReference>
<evidence type="ECO:0000313" key="1">
    <source>
        <dbReference type="EMBL" id="NUU63402.1"/>
    </source>
</evidence>
<reference evidence="1" key="1">
    <citation type="submission" date="2020-06" db="EMBL/GenBank/DDBJ databases">
        <title>Paenibacillus sp. nov., isolated from soil.</title>
        <authorList>
            <person name="Seo Y.L."/>
        </authorList>
    </citation>
    <scope>NUCLEOTIDE SEQUENCE [LARGE SCALE GENOMIC DNA]</scope>
    <source>
        <strain evidence="1">JW14</strain>
    </source>
</reference>
<comment type="caution">
    <text evidence="1">The sequence shown here is derived from an EMBL/GenBank/DDBJ whole genome shotgun (WGS) entry which is preliminary data.</text>
</comment>
<gene>
    <name evidence="1" type="ORF">HPT30_23880</name>
</gene>
<name>A0A850EWY1_9BACL</name>
<dbReference type="Pfam" id="PF08863">
    <property type="entry name" value="YolD"/>
    <property type="match status" value="1"/>
</dbReference>
<dbReference type="AlphaFoldDB" id="A0A850EWY1"/>
<dbReference type="RefSeq" id="WP_175373794.1">
    <property type="nucleotide sequence ID" value="NZ_JABWCS010000218.1"/>
</dbReference>
<accession>A0A850EWY1</accession>
<proteinExistence type="predicted"/>
<dbReference type="EMBL" id="JABWCS010000218">
    <property type="protein sequence ID" value="NUU63402.1"/>
    <property type="molecule type" value="Genomic_DNA"/>
</dbReference>
<protein>
    <submittedName>
        <fullName evidence="1">YolD-like family protein</fullName>
    </submittedName>
</protein>
<evidence type="ECO:0000313" key="2">
    <source>
        <dbReference type="Proteomes" id="UP000564806"/>
    </source>
</evidence>
<sequence length="108" mass="12984">MVRKLDSIFDCSRMMLPEHKIRIISDERAQSLRSKPVLDSQEWELIDQVLAYSKRYREQITITQFDPVQDIKIRGVVLAVDRQLRRIKLQMEYDYDWIKIDDVIQVTT</sequence>
<organism evidence="1 2">
    <name type="scientific">Paenibacillus agri</name>
    <dbReference type="NCBI Taxonomy" id="2744309"/>
    <lineage>
        <taxon>Bacteria</taxon>
        <taxon>Bacillati</taxon>
        <taxon>Bacillota</taxon>
        <taxon>Bacilli</taxon>
        <taxon>Bacillales</taxon>
        <taxon>Paenibacillaceae</taxon>
        <taxon>Paenibacillus</taxon>
    </lineage>
</organism>